<dbReference type="PANTHER" id="PTHR24252">
    <property type="entry name" value="ACROSIN-RELATED"/>
    <property type="match status" value="1"/>
</dbReference>
<dbReference type="Gene3D" id="2.40.10.10">
    <property type="entry name" value="Trypsin-like serine proteases"/>
    <property type="match status" value="1"/>
</dbReference>
<dbReference type="InterPro" id="IPR043504">
    <property type="entry name" value="Peptidase_S1_PA_chymotrypsin"/>
</dbReference>
<organism evidence="3 5">
    <name type="scientific">Trichuris suis</name>
    <name type="common">pig whipworm</name>
    <dbReference type="NCBI Taxonomy" id="68888"/>
    <lineage>
        <taxon>Eukaryota</taxon>
        <taxon>Metazoa</taxon>
        <taxon>Ecdysozoa</taxon>
        <taxon>Nematoda</taxon>
        <taxon>Enoplea</taxon>
        <taxon>Dorylaimia</taxon>
        <taxon>Trichinellida</taxon>
        <taxon>Trichuridae</taxon>
        <taxon>Trichuris</taxon>
    </lineage>
</organism>
<evidence type="ECO:0000313" key="4">
    <source>
        <dbReference type="EMBL" id="KFD66527.1"/>
    </source>
</evidence>
<dbReference type="EMBL" id="KL363188">
    <property type="protein sequence ID" value="KFD57421.1"/>
    <property type="molecule type" value="Genomic_DNA"/>
</dbReference>
<dbReference type="SUPFAM" id="SSF50494">
    <property type="entry name" value="Trypsin-like serine proteases"/>
    <property type="match status" value="1"/>
</dbReference>
<gene>
    <name evidence="3" type="ORF">M513_01524</name>
    <name evidence="4" type="ORF">M514_01524</name>
</gene>
<accession>A0A085MJM5</accession>
<keyword evidence="1" id="KW-1015">Disulfide bond</keyword>
<name>A0A085MJM5_9BILA</name>
<keyword evidence="5" id="KW-1185">Reference proteome</keyword>
<dbReference type="GO" id="GO:0004252">
    <property type="term" value="F:serine-type endopeptidase activity"/>
    <property type="evidence" value="ECO:0007669"/>
    <property type="project" value="InterPro"/>
</dbReference>
<dbReference type="InterPro" id="IPR001254">
    <property type="entry name" value="Trypsin_dom"/>
</dbReference>
<sequence length="250" mass="28208">ALTAVEESTPESSQCGRPRFFPWLNKSKINRITGGWEAKPFSLPWMASIQFHFRERLIHLCGGSIICLNACNTTDSVLSAAHCAIQNGKILPPNQMIVVAGTHDFKLPESNTRQIIPVKSYRDAGYEAKSGRHDLLIVKLVRNIRFSHYVQPVCLPSRKEVLTIGTLCFVAGWGKTTELGRTELPSRLSMADVYVRRMQNCKQHFGLAASKKLQICASGNEHRSTCTVYSFHRAYERGQFHSESRQEERT</sequence>
<dbReference type="CDD" id="cd00190">
    <property type="entry name" value="Tryp_SPc"/>
    <property type="match status" value="1"/>
</dbReference>
<protein>
    <recommendedName>
        <fullName evidence="2">Peptidase S1 domain-containing protein</fullName>
    </recommendedName>
</protein>
<dbReference type="GO" id="GO:0006508">
    <property type="term" value="P:proteolysis"/>
    <property type="evidence" value="ECO:0007669"/>
    <property type="project" value="InterPro"/>
</dbReference>
<dbReference type="Proteomes" id="UP000030758">
    <property type="component" value="Unassembled WGS sequence"/>
</dbReference>
<evidence type="ECO:0000313" key="5">
    <source>
        <dbReference type="Proteomes" id="UP000030764"/>
    </source>
</evidence>
<evidence type="ECO:0000259" key="2">
    <source>
        <dbReference type="PROSITE" id="PS50240"/>
    </source>
</evidence>
<evidence type="ECO:0000313" key="3">
    <source>
        <dbReference type="EMBL" id="KFD57421.1"/>
    </source>
</evidence>
<feature type="non-terminal residue" evidence="3">
    <location>
        <position position="250"/>
    </location>
</feature>
<reference evidence="3 5" key="1">
    <citation type="journal article" date="2014" name="Nat. Genet.">
        <title>Genome and transcriptome of the porcine whipworm Trichuris suis.</title>
        <authorList>
            <person name="Jex A.R."/>
            <person name="Nejsum P."/>
            <person name="Schwarz E.M."/>
            <person name="Hu L."/>
            <person name="Young N.D."/>
            <person name="Hall R.S."/>
            <person name="Korhonen P.K."/>
            <person name="Liao S."/>
            <person name="Thamsborg S."/>
            <person name="Xia J."/>
            <person name="Xu P."/>
            <person name="Wang S."/>
            <person name="Scheerlinck J.P."/>
            <person name="Hofmann A."/>
            <person name="Sternberg P.W."/>
            <person name="Wang J."/>
            <person name="Gasser R.B."/>
        </authorList>
    </citation>
    <scope>NUCLEOTIDE SEQUENCE [LARGE SCALE GENOMIC DNA]</scope>
    <source>
        <strain evidence="4">DCEP-RM93F</strain>
        <strain evidence="3">DCEP-RM93M</strain>
    </source>
</reference>
<dbReference type="AlphaFoldDB" id="A0A085MJM5"/>
<dbReference type="PANTHER" id="PTHR24252:SF8">
    <property type="entry name" value="ACROSIN"/>
    <property type="match status" value="1"/>
</dbReference>
<dbReference type="InterPro" id="IPR018114">
    <property type="entry name" value="TRYPSIN_HIS"/>
</dbReference>
<feature type="domain" description="Peptidase S1" evidence="2">
    <location>
        <begin position="32"/>
        <end position="226"/>
    </location>
</feature>
<dbReference type="Pfam" id="PF00089">
    <property type="entry name" value="Trypsin"/>
    <property type="match status" value="1"/>
</dbReference>
<evidence type="ECO:0000256" key="1">
    <source>
        <dbReference type="ARBA" id="ARBA00023157"/>
    </source>
</evidence>
<dbReference type="Proteomes" id="UP000030764">
    <property type="component" value="Unassembled WGS sequence"/>
</dbReference>
<dbReference type="EMBL" id="KL367523">
    <property type="protein sequence ID" value="KFD66527.1"/>
    <property type="molecule type" value="Genomic_DNA"/>
</dbReference>
<dbReference type="SMART" id="SM00020">
    <property type="entry name" value="Tryp_SPc"/>
    <property type="match status" value="1"/>
</dbReference>
<dbReference type="PROSITE" id="PS00134">
    <property type="entry name" value="TRYPSIN_HIS"/>
    <property type="match status" value="1"/>
</dbReference>
<proteinExistence type="predicted"/>
<feature type="non-terminal residue" evidence="3">
    <location>
        <position position="1"/>
    </location>
</feature>
<dbReference type="InterPro" id="IPR009003">
    <property type="entry name" value="Peptidase_S1_PA"/>
</dbReference>
<dbReference type="PROSITE" id="PS50240">
    <property type="entry name" value="TRYPSIN_DOM"/>
    <property type="match status" value="1"/>
</dbReference>